<feature type="coiled-coil region" evidence="5">
    <location>
        <begin position="312"/>
        <end position="402"/>
    </location>
</feature>
<evidence type="ECO:0000259" key="8">
    <source>
        <dbReference type="Pfam" id="PF17763"/>
    </source>
</evidence>
<dbReference type="InterPro" id="IPR041725">
    <property type="entry name" value="L-asparaginase_I"/>
</dbReference>
<dbReference type="Gene3D" id="3.40.50.40">
    <property type="match status" value="1"/>
</dbReference>
<feature type="repeat" description="ANK" evidence="3">
    <location>
        <begin position="1175"/>
        <end position="1207"/>
    </location>
</feature>
<dbReference type="Proteomes" id="UP000078561">
    <property type="component" value="Unassembled WGS sequence"/>
</dbReference>
<dbReference type="PROSITE" id="PS50297">
    <property type="entry name" value="ANK_REP_REGION"/>
    <property type="match status" value="1"/>
</dbReference>
<dbReference type="InterPro" id="IPR027474">
    <property type="entry name" value="L-asparaginase_N"/>
</dbReference>
<organism evidence="9">
    <name type="scientific">Absidia glauca</name>
    <name type="common">Pin mould</name>
    <dbReference type="NCBI Taxonomy" id="4829"/>
    <lineage>
        <taxon>Eukaryota</taxon>
        <taxon>Fungi</taxon>
        <taxon>Fungi incertae sedis</taxon>
        <taxon>Mucoromycota</taxon>
        <taxon>Mucoromycotina</taxon>
        <taxon>Mucoromycetes</taxon>
        <taxon>Mucorales</taxon>
        <taxon>Cunninghamellaceae</taxon>
        <taxon>Absidia</taxon>
    </lineage>
</organism>
<evidence type="ECO:0000256" key="1">
    <source>
        <dbReference type="ARBA" id="ARBA00012920"/>
    </source>
</evidence>
<dbReference type="FunFam" id="3.40.50.40:FF:000001">
    <property type="entry name" value="L-asparaginase 1"/>
    <property type="match status" value="1"/>
</dbReference>
<dbReference type="EC" id="3.5.1.1" evidence="1"/>
<dbReference type="InterPro" id="IPR006034">
    <property type="entry name" value="Asparaginase/glutaminase-like"/>
</dbReference>
<keyword evidence="5" id="KW-0175">Coiled coil</keyword>
<dbReference type="InterPro" id="IPR027473">
    <property type="entry name" value="L-asparaginase_C"/>
</dbReference>
<dbReference type="PROSITE" id="PS51732">
    <property type="entry name" value="ASN_GLN_ASE_3"/>
    <property type="match status" value="1"/>
</dbReference>
<dbReference type="GO" id="GO:0004067">
    <property type="term" value="F:asparaginase activity"/>
    <property type="evidence" value="ECO:0007669"/>
    <property type="project" value="UniProtKB-UniRule"/>
</dbReference>
<feature type="compositionally biased region" description="Polar residues" evidence="6">
    <location>
        <begin position="759"/>
        <end position="770"/>
    </location>
</feature>
<feature type="region of interest" description="Disordered" evidence="6">
    <location>
        <begin position="749"/>
        <end position="800"/>
    </location>
</feature>
<evidence type="ECO:0000259" key="7">
    <source>
        <dbReference type="Pfam" id="PF00710"/>
    </source>
</evidence>
<feature type="compositionally biased region" description="Low complexity" evidence="6">
    <location>
        <begin position="778"/>
        <end position="791"/>
    </location>
</feature>
<feature type="repeat" description="ANK" evidence="3">
    <location>
        <begin position="1208"/>
        <end position="1240"/>
    </location>
</feature>
<dbReference type="PANTHER" id="PTHR11707:SF28">
    <property type="entry name" value="60 KDA LYSOPHOSPHOLIPASE"/>
    <property type="match status" value="1"/>
</dbReference>
<dbReference type="CDD" id="cd08963">
    <property type="entry name" value="L-asparaginase_I"/>
    <property type="match status" value="1"/>
</dbReference>
<feature type="region of interest" description="Disordered" evidence="6">
    <location>
        <begin position="1099"/>
        <end position="1131"/>
    </location>
</feature>
<dbReference type="PIRSF" id="PIRSF500176">
    <property type="entry name" value="L_ASNase"/>
    <property type="match status" value="1"/>
</dbReference>
<accession>A0A168PG04</accession>
<evidence type="ECO:0000256" key="5">
    <source>
        <dbReference type="SAM" id="Coils"/>
    </source>
</evidence>
<dbReference type="SUPFAM" id="SSF53774">
    <property type="entry name" value="Glutaminase/Asparaginase"/>
    <property type="match status" value="1"/>
</dbReference>
<feature type="active site" evidence="4">
    <location>
        <position position="891"/>
    </location>
</feature>
<dbReference type="PRINTS" id="PR00139">
    <property type="entry name" value="ASNGLNASE"/>
</dbReference>
<dbReference type="EMBL" id="LT553804">
    <property type="protein sequence ID" value="SAM02317.1"/>
    <property type="molecule type" value="Genomic_DNA"/>
</dbReference>
<dbReference type="PANTHER" id="PTHR11707">
    <property type="entry name" value="L-ASPARAGINASE"/>
    <property type="match status" value="1"/>
</dbReference>
<dbReference type="InterPro" id="IPR027475">
    <property type="entry name" value="Asparaginase/glutaminase_AS2"/>
</dbReference>
<feature type="region of interest" description="Disordered" evidence="6">
    <location>
        <begin position="414"/>
        <end position="435"/>
    </location>
</feature>
<name>A0A168PG04_ABSGL</name>
<gene>
    <name evidence="9" type="primary">ABSGL_08096.1 scaffold 9591</name>
</gene>
<dbReference type="InterPro" id="IPR040919">
    <property type="entry name" value="Asparaginase_C"/>
</dbReference>
<dbReference type="InterPro" id="IPR002110">
    <property type="entry name" value="Ankyrin_rpt"/>
</dbReference>
<dbReference type="PROSITE" id="PS50088">
    <property type="entry name" value="ANK_REPEAT"/>
    <property type="match status" value="2"/>
</dbReference>
<dbReference type="InParanoid" id="A0A168PG04"/>
<keyword evidence="3" id="KW-0040">ANK repeat</keyword>
<dbReference type="InterPro" id="IPR036770">
    <property type="entry name" value="Ankyrin_rpt-contain_sf"/>
</dbReference>
<evidence type="ECO:0000256" key="2">
    <source>
        <dbReference type="ARBA" id="ARBA00022801"/>
    </source>
</evidence>
<feature type="compositionally biased region" description="Polar residues" evidence="6">
    <location>
        <begin position="113"/>
        <end position="122"/>
    </location>
</feature>
<dbReference type="SFLD" id="SFLDS00057">
    <property type="entry name" value="Glutaminase/Asparaginase"/>
    <property type="match status" value="1"/>
</dbReference>
<dbReference type="GO" id="GO:0009066">
    <property type="term" value="P:aspartate family amino acid metabolic process"/>
    <property type="evidence" value="ECO:0007669"/>
    <property type="project" value="UniProtKB-ARBA"/>
</dbReference>
<sequence length="1364" mass="152977">MPSRHSRKAKAAVNNYSEKKQAVLLSKVKSTTNSTPAITVTDASPPEDILHSSWKFLYIYQFISLFRHHLNLPAISLSQLESLLLFRGDDPNDTIDRSTQPTDPISTDHVNKANLSASSRESSVVDASPRSSKRQEHSLAKLIVPILVSLYDERKRRMINDNNYPQYIYSYLYNHSLEEDIQDILGQYTNNQIPFSRLPLLDKISILQELVDSVFETGAALQWKNTLRPEDMRSFPVGKDNDGWSYWIFGNSRLYREMAMSPKKRETDYTFQLIATTQDEWETWMKKFSVKSTKPGERALALDLQEFGTGVIQKMEAQKAAKLREEAKVERAKMIDMLPRKRSRRIEVKSEEDEKRRQLEELEQAQWEYEEALREQERKAQEEELERDRQVMQIEEARLKEDVYRLLDRMMADARQTTHTPSETPSETTTDTKDDGEVHTVDRLKYLRTKLKKNPTYEEVIEKTSGWATLLDDNYKVVATPLDVLSPKNDIPSKAEQDGDLIDIDGPWTLTADDVPAIPPPMPDRDLPTTTITTVSTTTETSTMPPTATLAKPQKTKQLGVNGDILFPSFSKALNFTGNGTTSDLKDPLLKLILCTLVGQIRCHPTIADLEIQNTRKAGKKRKTGLGPAPMDFYAIHKKLLLGQYKSDMATDETVATTVDDPVPTAEENGAVTTTTDGSTLDKYVEGGQSAFEYWLKDMDRSLDKADLDISRVLIIYTGGTIGMKHTPEHGYIPFPNYLAKSLSKVQRFHDPRHPHGHSTMSRSPSTDSLDSLHNDRPSTSTPTTMSSPSSPRQPPAFGQITNTVRSITRNRKDTSMPASSCQEKDELVIQQLPSLITPISLYGKRIRYSILEYDPLLDSCNMTMADWVRIAKDIEVNYEYFDAFIVLHGTDTMAYTASALSFMLEELGKTVIITGSQVPLTEVRNDAVENLLGALTIAGHFVIPEVSLYFGKKLYRGNRTTAPTQGIVLETYGAGNAPARADLLEALKEASDRGVVIVNCTQCRKGLVTDVYATGKQLAKVGVVAGADMTPECALTKLSYLLGRIPNDPAKVRLLMTKNLRGELTVRTLQTKFSASTNRTHALVEIIMSWMAQGKWAAKQHGDTNTNNGSNGDHSKPYSEPPDLTLSNQDQQLTERSLGPVLLCSAAGTNDMEGMNLLYESMGDHLNMNCVDYDGRVPLHVACREGHIQIVEFLLKHGAAVHVRDRSGHTPLYEALVWKRSEVVQMLCRAGAHLAETEGDDFGYIWMKAVREGDIKLIKLALESGWRVNWAEPIEQRRAVDIAVLEGRLTVLKVLLGQPELDLTLPDRWGSTLLDKLDCLKRQLLESPSSPPPSTGTPFSVSRLGLNATKVDEMERLILNRLR</sequence>
<feature type="region of interest" description="Disordered" evidence="6">
    <location>
        <begin position="94"/>
        <end position="132"/>
    </location>
</feature>
<dbReference type="SMART" id="SM00248">
    <property type="entry name" value="ANK"/>
    <property type="match status" value="4"/>
</dbReference>
<evidence type="ECO:0000313" key="9">
    <source>
        <dbReference type="EMBL" id="SAM02317.1"/>
    </source>
</evidence>
<feature type="domain" description="Asparaginase/glutaminase C-terminal" evidence="8">
    <location>
        <begin position="963"/>
        <end position="1057"/>
    </location>
</feature>
<dbReference type="Gene3D" id="1.25.40.20">
    <property type="entry name" value="Ankyrin repeat-containing domain"/>
    <property type="match status" value="2"/>
</dbReference>
<dbReference type="Pfam" id="PF17763">
    <property type="entry name" value="Asparaginase_C"/>
    <property type="match status" value="1"/>
</dbReference>
<protein>
    <recommendedName>
        <fullName evidence="1">asparaginase</fullName>
        <ecNumber evidence="1">3.5.1.1</ecNumber>
    </recommendedName>
</protein>
<dbReference type="PROSITE" id="PS00917">
    <property type="entry name" value="ASN_GLN_ASE_2"/>
    <property type="match status" value="1"/>
</dbReference>
<reference evidence="9" key="1">
    <citation type="submission" date="2016-04" db="EMBL/GenBank/DDBJ databases">
        <authorList>
            <person name="Evans L.H."/>
            <person name="Alamgir A."/>
            <person name="Owens N."/>
            <person name="Weber N.D."/>
            <person name="Virtaneva K."/>
            <person name="Barbian K."/>
            <person name="Babar A."/>
            <person name="Rosenke K."/>
        </authorList>
    </citation>
    <scope>NUCLEOTIDE SEQUENCE [LARGE SCALE GENOMIC DNA]</scope>
    <source>
        <strain evidence="9">CBS 101.48</strain>
    </source>
</reference>
<dbReference type="SUPFAM" id="SSF48403">
    <property type="entry name" value="Ankyrin repeat"/>
    <property type="match status" value="1"/>
</dbReference>
<evidence type="ECO:0000256" key="4">
    <source>
        <dbReference type="PROSITE-ProRule" id="PRU10100"/>
    </source>
</evidence>
<evidence type="ECO:0000256" key="3">
    <source>
        <dbReference type="PROSITE-ProRule" id="PRU00023"/>
    </source>
</evidence>
<dbReference type="SMART" id="SM00870">
    <property type="entry name" value="Asparaginase"/>
    <property type="match status" value="1"/>
</dbReference>
<dbReference type="InterPro" id="IPR036152">
    <property type="entry name" value="Asp/glu_Ase-like_sf"/>
</dbReference>
<keyword evidence="10" id="KW-1185">Reference proteome</keyword>
<feature type="compositionally biased region" description="Low complexity" evidence="6">
    <location>
        <begin position="1104"/>
        <end position="1113"/>
    </location>
</feature>
<dbReference type="OrthoDB" id="542841at2759"/>
<feature type="domain" description="L-asparaginase N-terminal" evidence="7">
    <location>
        <begin position="712"/>
        <end position="962"/>
    </location>
</feature>
<dbReference type="STRING" id="4829.A0A168PG04"/>
<dbReference type="Pfam" id="PF12796">
    <property type="entry name" value="Ank_2"/>
    <property type="match status" value="1"/>
</dbReference>
<proteinExistence type="predicted"/>
<dbReference type="Gene3D" id="3.40.50.1170">
    <property type="entry name" value="L-asparaginase, N-terminal domain"/>
    <property type="match status" value="1"/>
</dbReference>
<keyword evidence="2" id="KW-0378">Hydrolase</keyword>
<dbReference type="InterPro" id="IPR037152">
    <property type="entry name" value="L-asparaginase_N_sf"/>
</dbReference>
<dbReference type="PIRSF" id="PIRSF001220">
    <property type="entry name" value="L-ASNase_gatD"/>
    <property type="match status" value="1"/>
</dbReference>
<dbReference type="Pfam" id="PF00710">
    <property type="entry name" value="Asparaginase"/>
    <property type="match status" value="1"/>
</dbReference>
<evidence type="ECO:0000256" key="6">
    <source>
        <dbReference type="SAM" id="MobiDB-lite"/>
    </source>
</evidence>
<feature type="compositionally biased region" description="Low complexity" evidence="6">
    <location>
        <begin position="417"/>
        <end position="429"/>
    </location>
</feature>
<evidence type="ECO:0000313" key="10">
    <source>
        <dbReference type="Proteomes" id="UP000078561"/>
    </source>
</evidence>